<dbReference type="AlphaFoldDB" id="A0A4C1XR09"/>
<protein>
    <submittedName>
        <fullName evidence="1">Uncharacterized protein</fullName>
    </submittedName>
</protein>
<evidence type="ECO:0000313" key="2">
    <source>
        <dbReference type="Proteomes" id="UP000299102"/>
    </source>
</evidence>
<dbReference type="EMBL" id="BGZK01000905">
    <property type="protein sequence ID" value="GBP64677.1"/>
    <property type="molecule type" value="Genomic_DNA"/>
</dbReference>
<dbReference type="OrthoDB" id="8061355at2759"/>
<proteinExistence type="predicted"/>
<organism evidence="1 2">
    <name type="scientific">Eumeta variegata</name>
    <name type="common">Bagworm moth</name>
    <name type="synonym">Eumeta japonica</name>
    <dbReference type="NCBI Taxonomy" id="151549"/>
    <lineage>
        <taxon>Eukaryota</taxon>
        <taxon>Metazoa</taxon>
        <taxon>Ecdysozoa</taxon>
        <taxon>Arthropoda</taxon>
        <taxon>Hexapoda</taxon>
        <taxon>Insecta</taxon>
        <taxon>Pterygota</taxon>
        <taxon>Neoptera</taxon>
        <taxon>Endopterygota</taxon>
        <taxon>Lepidoptera</taxon>
        <taxon>Glossata</taxon>
        <taxon>Ditrysia</taxon>
        <taxon>Tineoidea</taxon>
        <taxon>Psychidae</taxon>
        <taxon>Oiketicinae</taxon>
        <taxon>Eumeta</taxon>
    </lineage>
</organism>
<name>A0A4C1XR09_EUMVA</name>
<accession>A0A4C1XR09</accession>
<keyword evidence="2" id="KW-1185">Reference proteome</keyword>
<evidence type="ECO:0000313" key="1">
    <source>
        <dbReference type="EMBL" id="GBP64677.1"/>
    </source>
</evidence>
<sequence length="117" mass="13108">MSVQLPARMTPARRFSKWDAVEWLQSSRHLPHGLGCQDLGRSSLSGLYATSIEYDVALGWRAACKVVTRPTGHQSYLSLSVTGDPIDMHEIRQMIGVCPQQDVLFDLLAAKEYTIFK</sequence>
<gene>
    <name evidence="1" type="ORF">EVAR_47693_1</name>
</gene>
<comment type="caution">
    <text evidence="1">The sequence shown here is derived from an EMBL/GenBank/DDBJ whole genome shotgun (WGS) entry which is preliminary data.</text>
</comment>
<reference evidence="1 2" key="1">
    <citation type="journal article" date="2019" name="Commun. Biol.">
        <title>The bagworm genome reveals a unique fibroin gene that provides high tensile strength.</title>
        <authorList>
            <person name="Kono N."/>
            <person name="Nakamura H."/>
            <person name="Ohtoshi R."/>
            <person name="Tomita M."/>
            <person name="Numata K."/>
            <person name="Arakawa K."/>
        </authorList>
    </citation>
    <scope>NUCLEOTIDE SEQUENCE [LARGE SCALE GENOMIC DNA]</scope>
</reference>
<dbReference type="Proteomes" id="UP000299102">
    <property type="component" value="Unassembled WGS sequence"/>
</dbReference>